<proteinExistence type="predicted"/>
<protein>
    <submittedName>
        <fullName evidence="1">Uncharacterized protein</fullName>
    </submittedName>
</protein>
<sequence length="126" mass="14884">MLKMIDPYNFEDDNFDCDEEELFSQKRISQMTESEKLQRFKRFFDSSIRAILQDCLFRILNHEDGTGTLQILCPNEVVQQRLSKKKRKITNNINTCWNHIKLFGLCVEQNGEKNCQTFDLNGDLVN</sequence>
<dbReference type="EMBL" id="AY548448">
    <property type="protein sequence ID" value="AAT41914.1"/>
    <property type="molecule type" value="Genomic_DNA"/>
</dbReference>
<name>Q6H055_9CYAN</name>
<reference evidence="1" key="1">
    <citation type="journal article" date="2004" name="J. Bacteriol.">
        <title>Genomic DNA microarray analysis: identification of new genes regulated by light color in the cyanobacterium Fremyella diplosiphon.</title>
        <authorList>
            <person name="Stowe-Evans E.L."/>
            <person name="Ford J."/>
            <person name="Kehoe D.M."/>
        </authorList>
    </citation>
    <scope>NUCLEOTIDE SEQUENCE</scope>
    <source>
        <strain evidence="1">Fd33</strain>
    </source>
</reference>
<accession>Q6H055</accession>
<dbReference type="AlphaFoldDB" id="Q6H055"/>
<reference evidence="1" key="2">
    <citation type="submission" date="2009-05" db="EMBL/GenBank/DDBJ databases">
        <authorList>
            <person name="Stowe-Evans E."/>
            <person name="Ford J."/>
            <person name="Kehoe D.M."/>
        </authorList>
    </citation>
    <scope>NUCLEOTIDE SEQUENCE</scope>
    <source>
        <strain evidence="1">Fd33</strain>
    </source>
</reference>
<evidence type="ECO:0000313" key="1">
    <source>
        <dbReference type="EMBL" id="AAT41914.1"/>
    </source>
</evidence>
<organism evidence="1">
    <name type="scientific">Fremyella diplosiphon Fd33</name>
    <dbReference type="NCBI Taxonomy" id="293451"/>
    <lineage>
        <taxon>Bacteria</taxon>
        <taxon>Bacillati</taxon>
        <taxon>Cyanobacteriota</taxon>
        <taxon>Cyanophyceae</taxon>
        <taxon>Nostocales</taxon>
        <taxon>Tolypothrichaceae</taxon>
        <taxon>Tolypothrix</taxon>
        <taxon>Tolypothrix sp. PCC 7601</taxon>
    </lineage>
</organism>